<dbReference type="EMBL" id="CAACVI010000023">
    <property type="protein sequence ID" value="VEN74185.1"/>
    <property type="molecule type" value="Genomic_DNA"/>
</dbReference>
<proteinExistence type="predicted"/>
<dbReference type="AlphaFoldDB" id="A0A484HMQ8"/>
<gene>
    <name evidence="1" type="ORF">EPICR_30118</name>
</gene>
<reference evidence="1" key="1">
    <citation type="submission" date="2019-01" db="EMBL/GenBank/DDBJ databases">
        <authorList>
            <consortium name="Genoscope - CEA"/>
            <person name="William W."/>
        </authorList>
    </citation>
    <scope>NUCLEOTIDE SEQUENCE</scope>
    <source>
        <strain evidence="1">CR-1</strain>
    </source>
</reference>
<sequence>MNRILSNGAGTHYTCDYDGRLTGIRNTSVDGAPAHRMGFSHDPGGNITGIDFGSDVAT</sequence>
<protein>
    <recommendedName>
        <fullName evidence="2">RHS repeat-associated core domain-containing protein</fullName>
    </recommendedName>
</protein>
<organism evidence="1">
    <name type="scientific">uncultured Desulfobacteraceae bacterium</name>
    <dbReference type="NCBI Taxonomy" id="218296"/>
    <lineage>
        <taxon>Bacteria</taxon>
        <taxon>Pseudomonadati</taxon>
        <taxon>Thermodesulfobacteriota</taxon>
        <taxon>Desulfobacteria</taxon>
        <taxon>Desulfobacterales</taxon>
        <taxon>Desulfobacteraceae</taxon>
        <taxon>environmental samples</taxon>
    </lineage>
</organism>
<evidence type="ECO:0008006" key="2">
    <source>
        <dbReference type="Google" id="ProtNLM"/>
    </source>
</evidence>
<evidence type="ECO:0000313" key="1">
    <source>
        <dbReference type="EMBL" id="VEN74185.1"/>
    </source>
</evidence>
<accession>A0A484HMQ8</accession>
<name>A0A484HMQ8_9BACT</name>